<keyword evidence="6" id="KW-1185">Reference proteome</keyword>
<dbReference type="Pfam" id="PF07734">
    <property type="entry name" value="FBA_1"/>
    <property type="match status" value="1"/>
</dbReference>
<reference evidence="3" key="1">
    <citation type="submission" date="2006-02" db="EMBL/GenBank/DDBJ databases">
        <authorList>
            <person name="Town C.D."/>
        </authorList>
    </citation>
    <scope>NUCLEOTIDE SEQUENCE</scope>
</reference>
<dbReference type="EMBL" id="CM001223">
    <property type="protein sequence ID" value="AES77782.1"/>
    <property type="molecule type" value="Genomic_DNA"/>
</dbReference>
<dbReference type="Proteomes" id="UP000002051">
    <property type="component" value="Unassembled WGS sequence"/>
</dbReference>
<reference evidence="4 6" key="3">
    <citation type="journal article" date="2011" name="Nature">
        <title>The Medicago genome provides insight into the evolution of rhizobial symbioses.</title>
        <authorList>
            <person name="Young N.D."/>
            <person name="Debelle F."/>
            <person name="Oldroyd G.E."/>
            <person name="Geurts R."/>
            <person name="Cannon S.B."/>
            <person name="Udvardi M.K."/>
            <person name="Benedito V.A."/>
            <person name="Mayer K.F."/>
            <person name="Gouzy J."/>
            <person name="Schoof H."/>
            <person name="Van de Peer Y."/>
            <person name="Proost S."/>
            <person name="Cook D.R."/>
            <person name="Meyers B.C."/>
            <person name="Spannagl M."/>
            <person name="Cheung F."/>
            <person name="De Mita S."/>
            <person name="Krishnakumar V."/>
            <person name="Gundlach H."/>
            <person name="Zhou S."/>
            <person name="Mudge J."/>
            <person name="Bharti A.K."/>
            <person name="Murray J.D."/>
            <person name="Naoumkina M.A."/>
            <person name="Rosen B."/>
            <person name="Silverstein K.A."/>
            <person name="Tang H."/>
            <person name="Rombauts S."/>
            <person name="Zhao P.X."/>
            <person name="Zhou P."/>
            <person name="Barbe V."/>
            <person name="Bardou P."/>
            <person name="Bechner M."/>
            <person name="Bellec A."/>
            <person name="Berger A."/>
            <person name="Berges H."/>
            <person name="Bidwell S."/>
            <person name="Bisseling T."/>
            <person name="Choisne N."/>
            <person name="Couloux A."/>
            <person name="Denny R."/>
            <person name="Deshpande S."/>
            <person name="Dai X."/>
            <person name="Doyle J.J."/>
            <person name="Dudez A.M."/>
            <person name="Farmer A.D."/>
            <person name="Fouteau S."/>
            <person name="Franken C."/>
            <person name="Gibelin C."/>
            <person name="Gish J."/>
            <person name="Goldstein S."/>
            <person name="Gonzalez A.J."/>
            <person name="Green P.J."/>
            <person name="Hallab A."/>
            <person name="Hartog M."/>
            <person name="Hua A."/>
            <person name="Humphray S.J."/>
            <person name="Jeong D.H."/>
            <person name="Jing Y."/>
            <person name="Jocker A."/>
            <person name="Kenton S.M."/>
            <person name="Kim D.J."/>
            <person name="Klee K."/>
            <person name="Lai H."/>
            <person name="Lang C."/>
            <person name="Lin S."/>
            <person name="Macmil S.L."/>
            <person name="Magdelenat G."/>
            <person name="Matthews L."/>
            <person name="McCorrison J."/>
            <person name="Monaghan E.L."/>
            <person name="Mun J.H."/>
            <person name="Najar F.Z."/>
            <person name="Nicholson C."/>
            <person name="Noirot C."/>
            <person name="O'Bleness M."/>
            <person name="Paule C.R."/>
            <person name="Poulain J."/>
            <person name="Prion F."/>
            <person name="Qin B."/>
            <person name="Qu C."/>
            <person name="Retzel E.F."/>
            <person name="Riddle C."/>
            <person name="Sallet E."/>
            <person name="Samain S."/>
            <person name="Samson N."/>
            <person name="Sanders I."/>
            <person name="Saurat O."/>
            <person name="Scarpelli C."/>
            <person name="Schiex T."/>
            <person name="Segurens B."/>
            <person name="Severin A.J."/>
            <person name="Sherrier D.J."/>
            <person name="Shi R."/>
            <person name="Sims S."/>
            <person name="Singer S.R."/>
            <person name="Sinharoy S."/>
            <person name="Sterck L."/>
            <person name="Viollet A."/>
            <person name="Wang B.B."/>
            <person name="Wang K."/>
            <person name="Wang M."/>
            <person name="Wang X."/>
            <person name="Warfsmann J."/>
            <person name="Weissenbach J."/>
            <person name="White D.D."/>
            <person name="White J.D."/>
            <person name="Wiley G.B."/>
            <person name="Wincker P."/>
            <person name="Xing Y."/>
            <person name="Yang L."/>
            <person name="Yao Z."/>
            <person name="Ying F."/>
            <person name="Zhai J."/>
            <person name="Zhou L."/>
            <person name="Zuber A."/>
            <person name="Denarie J."/>
            <person name="Dixon R.A."/>
            <person name="May G.D."/>
            <person name="Schwartz D.C."/>
            <person name="Rogers J."/>
            <person name="Quetier F."/>
            <person name="Town C.D."/>
            <person name="Roe B.A."/>
        </authorList>
    </citation>
    <scope>NUCLEOTIDE SEQUENCE [LARGE SCALE GENOMIC DNA]</scope>
    <source>
        <strain evidence="4">A17</strain>
        <strain evidence="5 6">cv. Jemalong A17</strain>
    </source>
</reference>
<dbReference type="InterPro" id="IPR001810">
    <property type="entry name" value="F-box_dom"/>
</dbReference>
<evidence type="ECO:0000259" key="1">
    <source>
        <dbReference type="Pfam" id="PF00646"/>
    </source>
</evidence>
<dbReference type="InterPro" id="IPR006527">
    <property type="entry name" value="F-box-assoc_dom_typ1"/>
</dbReference>
<evidence type="ECO:0000313" key="3">
    <source>
        <dbReference type="EMBL" id="ABN09029.1"/>
    </source>
</evidence>
<dbReference type="Pfam" id="PF00646">
    <property type="entry name" value="F-box"/>
    <property type="match status" value="1"/>
</dbReference>
<dbReference type="OMA" id="HESMDIW"/>
<dbReference type="EnsemblPlants" id="AES77782">
    <property type="protein sequence ID" value="AES77782"/>
    <property type="gene ID" value="MTR_7g017170"/>
</dbReference>
<evidence type="ECO:0000259" key="2">
    <source>
        <dbReference type="Pfam" id="PF07734"/>
    </source>
</evidence>
<dbReference type="KEGG" id="mtr:11420615"/>
<evidence type="ECO:0000313" key="4">
    <source>
        <dbReference type="EMBL" id="AES77782.1"/>
    </source>
</evidence>
<dbReference type="PANTHER" id="PTHR31672">
    <property type="entry name" value="BNACNNG10540D PROTEIN"/>
    <property type="match status" value="1"/>
</dbReference>
<dbReference type="SUPFAM" id="SSF81383">
    <property type="entry name" value="F-box domain"/>
    <property type="match status" value="1"/>
</dbReference>
<dbReference type="InterPro" id="IPR017451">
    <property type="entry name" value="F-box-assoc_interact_dom"/>
</dbReference>
<protein>
    <submittedName>
        <fullName evidence="3">Cyclin-like F-box; F-box protein interaction domain</fullName>
    </submittedName>
    <submittedName>
        <fullName evidence="4">F-box protein interaction domain protein</fullName>
    </submittedName>
</protein>
<reference evidence="4 6" key="4">
    <citation type="journal article" date="2014" name="BMC Genomics">
        <title>An improved genome release (version Mt4.0) for the model legume Medicago truncatula.</title>
        <authorList>
            <person name="Tang H."/>
            <person name="Krishnakumar V."/>
            <person name="Bidwell S."/>
            <person name="Rosen B."/>
            <person name="Chan A."/>
            <person name="Zhou S."/>
            <person name="Gentzbittel L."/>
            <person name="Childs K.L."/>
            <person name="Yandell M."/>
            <person name="Gundlach H."/>
            <person name="Mayer K.F."/>
            <person name="Schwartz D.C."/>
            <person name="Town C.D."/>
        </authorList>
    </citation>
    <scope>GENOME REANNOTATION</scope>
    <source>
        <strain evidence="5 6">cv. Jemalong A17</strain>
    </source>
</reference>
<evidence type="ECO:0000313" key="6">
    <source>
        <dbReference type="Proteomes" id="UP000002051"/>
    </source>
</evidence>
<feature type="domain" description="F-box associated beta-propeller type 1" evidence="2">
    <location>
        <begin position="113"/>
        <end position="387"/>
    </location>
</feature>
<dbReference type="AlphaFoldDB" id="A2Q609"/>
<reference evidence="3" key="2">
    <citation type="submission" date="2007-03" db="EMBL/GenBank/DDBJ databases">
        <authorList>
            <consortium name="The International Medicago Genome Annotation Group"/>
        </authorList>
    </citation>
    <scope>NUCLEOTIDE SEQUENCE</scope>
</reference>
<dbReference type="PANTHER" id="PTHR31672:SF13">
    <property type="entry name" value="F-BOX PROTEIN CPR30-LIKE"/>
    <property type="match status" value="1"/>
</dbReference>
<dbReference type="STRING" id="3880.A2Q609"/>
<gene>
    <name evidence="5" type="primary">11420615</name>
    <name evidence="4" type="ordered locus">MTR_7g017170</name>
    <name evidence="3" type="ORF">MtrDRAFT_AC172742g29v1</name>
</gene>
<reference evidence="5" key="5">
    <citation type="submission" date="2015-04" db="UniProtKB">
        <authorList>
            <consortium name="EnsemblPlants"/>
        </authorList>
    </citation>
    <scope>IDENTIFICATION</scope>
    <source>
        <strain evidence="5">cv. Jemalong A17</strain>
    </source>
</reference>
<name>A2Q609_MEDTR</name>
<proteinExistence type="predicted"/>
<dbReference type="InterPro" id="IPR050796">
    <property type="entry name" value="SCF_F-box_component"/>
</dbReference>
<keyword evidence="3" id="KW-0195">Cyclin</keyword>
<dbReference type="InterPro" id="IPR036047">
    <property type="entry name" value="F-box-like_dom_sf"/>
</dbReference>
<dbReference type="PaxDb" id="3880-AES77782"/>
<sequence length="410" mass="47399">METEKSVAAKIKKVRNDIPNDLVFSILSKLPVKSLNRFGCVRKSWSILFKNRYFMSMFRKNLLCKNHSYYKDTSLLQLETVTIDSELKFVLYSLSGERYQNKTKLDWPNLFEEADPEFDVVGSGSINGILCLVSKSQPNNRVVFWNPTTDEFKIVPISLRESVRHVDVEITRHGFGYVSIADEYKLIRQVMYNPKSDTDDSSLEDVSYDLFWEIYSLRSNSWRELHSDVPYDYREDGICLDGMCHWLGEDGYDIDRVDEVYLLSFDLSKEAFLITPIPSECDSRIFQMAWKDLVVLNGFIALISHYKQNDTFHISILGEIGVKESWTKLYIVCPLPCIERPITSGNKRYIISNVVDGTLVCIDLSTLMVEQLNIDLSTLMVEQLNFEGYRFWGKTIIYKQSSLPIGGINQ</sequence>
<feature type="domain" description="F-box" evidence="1">
    <location>
        <begin position="17"/>
        <end position="54"/>
    </location>
</feature>
<evidence type="ECO:0000313" key="5">
    <source>
        <dbReference type="EnsemblPlants" id="AES77782"/>
    </source>
</evidence>
<organism evidence="3">
    <name type="scientific">Medicago truncatula</name>
    <name type="common">Barrel medic</name>
    <name type="synonym">Medicago tribuloides</name>
    <dbReference type="NCBI Taxonomy" id="3880"/>
    <lineage>
        <taxon>Eukaryota</taxon>
        <taxon>Viridiplantae</taxon>
        <taxon>Streptophyta</taxon>
        <taxon>Embryophyta</taxon>
        <taxon>Tracheophyta</taxon>
        <taxon>Spermatophyta</taxon>
        <taxon>Magnoliopsida</taxon>
        <taxon>eudicotyledons</taxon>
        <taxon>Gunneridae</taxon>
        <taxon>Pentapetalae</taxon>
        <taxon>rosids</taxon>
        <taxon>fabids</taxon>
        <taxon>Fabales</taxon>
        <taxon>Fabaceae</taxon>
        <taxon>Papilionoideae</taxon>
        <taxon>50 kb inversion clade</taxon>
        <taxon>NPAAA clade</taxon>
        <taxon>Hologalegina</taxon>
        <taxon>IRL clade</taxon>
        <taxon>Trifolieae</taxon>
        <taxon>Medicago</taxon>
    </lineage>
</organism>
<dbReference type="NCBIfam" id="TIGR01640">
    <property type="entry name" value="F_box_assoc_1"/>
    <property type="match status" value="1"/>
</dbReference>
<accession>A2Q609</accession>
<dbReference type="HOGENOM" id="CLU_027176_5_0_1"/>
<dbReference type="EMBL" id="AC172742">
    <property type="protein sequence ID" value="ABN09029.1"/>
    <property type="molecule type" value="Genomic_DNA"/>
</dbReference>
<dbReference type="OrthoDB" id="1555129at2759"/>